<comment type="caution">
    <text evidence="1">The sequence shown here is derived from an EMBL/GenBank/DDBJ whole genome shotgun (WGS) entry which is preliminary data.</text>
</comment>
<sequence>MDELGIRARIEDEIKRFNKFRSGVLGHKQDKVAIDVDVRNYTKYLLREGTLIEKRELLSCLQSKLFLKDKKITLE</sequence>
<gene>
    <name evidence="1" type="ORF">UY67_C0014G0003</name>
</gene>
<evidence type="ECO:0000313" key="2">
    <source>
        <dbReference type="Proteomes" id="UP000034273"/>
    </source>
</evidence>
<organism evidence="1 2">
    <name type="scientific">Candidatus Kaiserbacteria bacterium GW2011_GWA2_52_12</name>
    <dbReference type="NCBI Taxonomy" id="1618671"/>
    <lineage>
        <taxon>Bacteria</taxon>
        <taxon>Candidatus Kaiseribacteriota</taxon>
    </lineage>
</organism>
<dbReference type="AlphaFoldDB" id="A0A0G1WZ78"/>
<evidence type="ECO:0000313" key="1">
    <source>
        <dbReference type="EMBL" id="KKW23910.1"/>
    </source>
</evidence>
<name>A0A0G1WZ78_9BACT</name>
<protein>
    <submittedName>
        <fullName evidence="1">Uncharacterized protein</fullName>
    </submittedName>
</protein>
<dbReference type="Proteomes" id="UP000034273">
    <property type="component" value="Unassembled WGS sequence"/>
</dbReference>
<accession>A0A0G1WZ78</accession>
<dbReference type="EMBL" id="LCQW01000014">
    <property type="protein sequence ID" value="KKW23910.1"/>
    <property type="molecule type" value="Genomic_DNA"/>
</dbReference>
<reference evidence="1 2" key="1">
    <citation type="journal article" date="2015" name="Nature">
        <title>rRNA introns, odd ribosomes, and small enigmatic genomes across a large radiation of phyla.</title>
        <authorList>
            <person name="Brown C.T."/>
            <person name="Hug L.A."/>
            <person name="Thomas B.C."/>
            <person name="Sharon I."/>
            <person name="Castelle C.J."/>
            <person name="Singh A."/>
            <person name="Wilkins M.J."/>
            <person name="Williams K.H."/>
            <person name="Banfield J.F."/>
        </authorList>
    </citation>
    <scope>NUCLEOTIDE SEQUENCE [LARGE SCALE GENOMIC DNA]</scope>
</reference>
<proteinExistence type="predicted"/>